<dbReference type="InterPro" id="IPR015683">
    <property type="entry name" value="Ionotropic_Glu_rcpt"/>
</dbReference>
<feature type="domain" description="Ionotropic glutamate receptor C-terminal" evidence="12">
    <location>
        <begin position="28"/>
        <end position="68"/>
    </location>
</feature>
<proteinExistence type="predicted"/>
<sequence>MKNFAGLHHMRSVQAYGTPSQPWFLQKDNLLSNLARIVVIIWVFVVLILTQSYTASLTSLLTIQQLQPTS</sequence>
<evidence type="ECO:0000256" key="2">
    <source>
        <dbReference type="ARBA" id="ARBA00022448"/>
    </source>
</evidence>
<dbReference type="Gene3D" id="1.10.287.70">
    <property type="match status" value="1"/>
</dbReference>
<dbReference type="AlphaFoldDB" id="A0AAW0JP73"/>
<dbReference type="Pfam" id="PF00060">
    <property type="entry name" value="Lig_chan"/>
    <property type="match status" value="1"/>
</dbReference>
<dbReference type="GO" id="GO:0016020">
    <property type="term" value="C:membrane"/>
    <property type="evidence" value="ECO:0007669"/>
    <property type="project" value="UniProtKB-SubCell"/>
</dbReference>
<keyword evidence="7 13" id="KW-0675">Receptor</keyword>
<dbReference type="InterPro" id="IPR001320">
    <property type="entry name" value="Iontro_rcpt_C"/>
</dbReference>
<evidence type="ECO:0000259" key="12">
    <source>
        <dbReference type="Pfam" id="PF00060"/>
    </source>
</evidence>
<evidence type="ECO:0000313" key="14">
    <source>
        <dbReference type="Proteomes" id="UP000237347"/>
    </source>
</evidence>
<keyword evidence="14" id="KW-1185">Reference proteome</keyword>
<evidence type="ECO:0000256" key="6">
    <source>
        <dbReference type="ARBA" id="ARBA00023136"/>
    </source>
</evidence>
<reference evidence="13 14" key="1">
    <citation type="journal article" date="2018" name="Sci. Data">
        <title>The draft genome sequence of cork oak.</title>
        <authorList>
            <person name="Ramos A.M."/>
            <person name="Usie A."/>
            <person name="Barbosa P."/>
            <person name="Barros P.M."/>
            <person name="Capote T."/>
            <person name="Chaves I."/>
            <person name="Simoes F."/>
            <person name="Abreu I."/>
            <person name="Carrasquinho I."/>
            <person name="Faro C."/>
            <person name="Guimaraes J.B."/>
            <person name="Mendonca D."/>
            <person name="Nobrega F."/>
            <person name="Rodrigues L."/>
            <person name="Saibo N.J.M."/>
            <person name="Varela M.C."/>
            <person name="Egas C."/>
            <person name="Matos J."/>
            <person name="Miguel C.M."/>
            <person name="Oliveira M.M."/>
            <person name="Ricardo C.P."/>
            <person name="Goncalves S."/>
        </authorList>
    </citation>
    <scope>NUCLEOTIDE SEQUENCE [LARGE SCALE GENOMIC DNA]</scope>
    <source>
        <strain evidence="14">cv. HL8</strain>
    </source>
</reference>
<keyword evidence="3 11" id="KW-0812">Transmembrane</keyword>
<evidence type="ECO:0000313" key="13">
    <source>
        <dbReference type="EMBL" id="KAK7828665.1"/>
    </source>
</evidence>
<organism evidence="13 14">
    <name type="scientific">Quercus suber</name>
    <name type="common">Cork oak</name>
    <dbReference type="NCBI Taxonomy" id="58331"/>
    <lineage>
        <taxon>Eukaryota</taxon>
        <taxon>Viridiplantae</taxon>
        <taxon>Streptophyta</taxon>
        <taxon>Embryophyta</taxon>
        <taxon>Tracheophyta</taxon>
        <taxon>Spermatophyta</taxon>
        <taxon>Magnoliopsida</taxon>
        <taxon>eudicotyledons</taxon>
        <taxon>Gunneridae</taxon>
        <taxon>Pentapetalae</taxon>
        <taxon>rosids</taxon>
        <taxon>fabids</taxon>
        <taxon>Fagales</taxon>
        <taxon>Fagaceae</taxon>
        <taxon>Quercus</taxon>
    </lineage>
</organism>
<dbReference type="EMBL" id="PKMF04000498">
    <property type="protein sequence ID" value="KAK7828665.1"/>
    <property type="molecule type" value="Genomic_DNA"/>
</dbReference>
<name>A0AAW0JP73_QUESU</name>
<evidence type="ECO:0000256" key="3">
    <source>
        <dbReference type="ARBA" id="ARBA00022692"/>
    </source>
</evidence>
<dbReference type="Proteomes" id="UP000237347">
    <property type="component" value="Unassembled WGS sequence"/>
</dbReference>
<evidence type="ECO:0000256" key="7">
    <source>
        <dbReference type="ARBA" id="ARBA00023170"/>
    </source>
</evidence>
<keyword evidence="8" id="KW-0325">Glycoprotein</keyword>
<keyword evidence="6 11" id="KW-0472">Membrane</keyword>
<evidence type="ECO:0000256" key="1">
    <source>
        <dbReference type="ARBA" id="ARBA00004141"/>
    </source>
</evidence>
<keyword evidence="9" id="KW-1071">Ligand-gated ion channel</keyword>
<keyword evidence="10" id="KW-0407">Ion channel</keyword>
<comment type="subcellular location">
    <subcellularLocation>
        <location evidence="1">Membrane</location>
        <topology evidence="1">Multi-pass membrane protein</topology>
    </subcellularLocation>
</comment>
<protein>
    <submittedName>
        <fullName evidence="13">Glutamate receptor 2.7</fullName>
    </submittedName>
</protein>
<evidence type="ECO:0000256" key="11">
    <source>
        <dbReference type="SAM" id="Phobius"/>
    </source>
</evidence>
<dbReference type="PANTHER" id="PTHR18966">
    <property type="entry name" value="IONOTROPIC GLUTAMATE RECEPTOR"/>
    <property type="match status" value="1"/>
</dbReference>
<feature type="transmembrane region" description="Helical" evidence="11">
    <location>
        <begin position="30"/>
        <end position="49"/>
    </location>
</feature>
<evidence type="ECO:0000256" key="9">
    <source>
        <dbReference type="ARBA" id="ARBA00023286"/>
    </source>
</evidence>
<evidence type="ECO:0000256" key="10">
    <source>
        <dbReference type="ARBA" id="ARBA00023303"/>
    </source>
</evidence>
<keyword evidence="4 11" id="KW-1133">Transmembrane helix</keyword>
<gene>
    <name evidence="13" type="primary">GLR2.7_8</name>
    <name evidence="13" type="ORF">CFP56_030007</name>
</gene>
<evidence type="ECO:0000256" key="5">
    <source>
        <dbReference type="ARBA" id="ARBA00023065"/>
    </source>
</evidence>
<evidence type="ECO:0000256" key="8">
    <source>
        <dbReference type="ARBA" id="ARBA00023180"/>
    </source>
</evidence>
<keyword evidence="5" id="KW-0406">Ion transport</keyword>
<keyword evidence="2" id="KW-0813">Transport</keyword>
<accession>A0AAW0JP73</accession>
<evidence type="ECO:0000256" key="4">
    <source>
        <dbReference type="ARBA" id="ARBA00022989"/>
    </source>
</evidence>
<dbReference type="GO" id="GO:0015276">
    <property type="term" value="F:ligand-gated monoatomic ion channel activity"/>
    <property type="evidence" value="ECO:0007669"/>
    <property type="project" value="InterPro"/>
</dbReference>
<comment type="caution">
    <text evidence="13">The sequence shown here is derived from an EMBL/GenBank/DDBJ whole genome shotgun (WGS) entry which is preliminary data.</text>
</comment>